<evidence type="ECO:0000256" key="1">
    <source>
        <dbReference type="SAM" id="MobiDB-lite"/>
    </source>
</evidence>
<reference evidence="3" key="1">
    <citation type="journal article" date="2013" name="Science">
        <title>Comparative analysis of bat genomes provides insight into the evolution of flight and immunity.</title>
        <authorList>
            <person name="Zhang G."/>
            <person name="Cowled C."/>
            <person name="Shi Z."/>
            <person name="Huang Z."/>
            <person name="Bishop-Lilly K.A."/>
            <person name="Fang X."/>
            <person name="Wynne J.W."/>
            <person name="Xiong Z."/>
            <person name="Baker M.L."/>
            <person name="Zhao W."/>
            <person name="Tachedjian M."/>
            <person name="Zhu Y."/>
            <person name="Zhou P."/>
            <person name="Jiang X."/>
            <person name="Ng J."/>
            <person name="Yang L."/>
            <person name="Wu L."/>
            <person name="Xiao J."/>
            <person name="Feng Y."/>
            <person name="Chen Y."/>
            <person name="Sun X."/>
            <person name="Zhang Y."/>
            <person name="Marsh G.A."/>
            <person name="Crameri G."/>
            <person name="Broder C.C."/>
            <person name="Frey K.G."/>
            <person name="Wang L.F."/>
            <person name="Wang J."/>
        </authorList>
    </citation>
    <scope>NUCLEOTIDE SEQUENCE [LARGE SCALE GENOMIC DNA]</scope>
</reference>
<organism evidence="2 3">
    <name type="scientific">Myotis davidii</name>
    <name type="common">David's myotis</name>
    <dbReference type="NCBI Taxonomy" id="225400"/>
    <lineage>
        <taxon>Eukaryota</taxon>
        <taxon>Metazoa</taxon>
        <taxon>Chordata</taxon>
        <taxon>Craniata</taxon>
        <taxon>Vertebrata</taxon>
        <taxon>Euteleostomi</taxon>
        <taxon>Mammalia</taxon>
        <taxon>Eutheria</taxon>
        <taxon>Laurasiatheria</taxon>
        <taxon>Chiroptera</taxon>
        <taxon>Yangochiroptera</taxon>
        <taxon>Vespertilionidae</taxon>
        <taxon>Myotis</taxon>
    </lineage>
</organism>
<keyword evidence="3" id="KW-1185">Reference proteome</keyword>
<feature type="region of interest" description="Disordered" evidence="1">
    <location>
        <begin position="1"/>
        <end position="21"/>
    </location>
</feature>
<evidence type="ECO:0000313" key="3">
    <source>
        <dbReference type="Proteomes" id="UP000010556"/>
    </source>
</evidence>
<evidence type="ECO:0000313" key="2">
    <source>
        <dbReference type="EMBL" id="ELK34224.1"/>
    </source>
</evidence>
<name>L5M6G6_MYODS</name>
<dbReference type="AlphaFoldDB" id="L5M6G6"/>
<dbReference type="EMBL" id="KB103229">
    <property type="protein sequence ID" value="ELK34224.1"/>
    <property type="molecule type" value="Genomic_DNA"/>
</dbReference>
<proteinExistence type="predicted"/>
<accession>L5M6G6</accession>
<protein>
    <submittedName>
        <fullName evidence="2">Paired box protein Pax-5</fullName>
    </submittedName>
</protein>
<sequence length="161" mass="17412">MPIKGIQESPVPNGHSLPGRDFLRKQMRGDLFTQQQLEVLDRVFERQHYSDIFTTTEPIKPEQTPEYSAMASLAGGLDDMKGNLTSPTPADIGSSVPGPQTYPIVTGESSLSLDSTPVLVTAIPNVGLRQDLSWGTNPKDLIGGPLSKDLQPGLLQKVSLM</sequence>
<dbReference type="Proteomes" id="UP000010556">
    <property type="component" value="Unassembled WGS sequence"/>
</dbReference>
<feature type="region of interest" description="Disordered" evidence="1">
    <location>
        <begin position="78"/>
        <end position="97"/>
    </location>
</feature>
<gene>
    <name evidence="2" type="ORF">MDA_GLEAN10021574</name>
</gene>